<gene>
    <name evidence="6" type="ORF">E0E05_12870</name>
</gene>
<accession>A0A4P6V439</accession>
<dbReference type="SUPFAM" id="SSF52172">
    <property type="entry name" value="CheY-like"/>
    <property type="match status" value="1"/>
</dbReference>
<dbReference type="EMBL" id="CP036532">
    <property type="protein sequence ID" value="QBK31416.1"/>
    <property type="molecule type" value="Genomic_DNA"/>
</dbReference>
<evidence type="ECO:0000313" key="6">
    <source>
        <dbReference type="EMBL" id="QBK31416.1"/>
    </source>
</evidence>
<protein>
    <submittedName>
        <fullName evidence="6">Response regulator</fullName>
    </submittedName>
</protein>
<dbReference type="PROSITE" id="PS50110">
    <property type="entry name" value="RESPONSE_REGULATORY"/>
    <property type="match status" value="1"/>
</dbReference>
<evidence type="ECO:0000256" key="3">
    <source>
        <dbReference type="ARBA" id="ARBA00023125"/>
    </source>
</evidence>
<reference evidence="6 7" key="1">
    <citation type="journal article" date="2017" name="Int. J. Syst. Evol. Microbiol.">
        <title>Roseitalea porphyridii gen. nov., sp. nov., isolated from a red alga, and reclassification of Hoeflea suaedae Chung et al. 2013 as Pseudohoeflea suaedae gen. nov., comb. nov.</title>
        <authorList>
            <person name="Hyeon J.W."/>
            <person name="Jeong S.E."/>
            <person name="Baek K."/>
            <person name="Jeon C.O."/>
        </authorList>
    </citation>
    <scope>NUCLEOTIDE SEQUENCE [LARGE SCALE GENOMIC DNA]</scope>
    <source>
        <strain evidence="6 7">MA7-20</strain>
    </source>
</reference>
<sequence>MRILIVEDEALVALDLATQMEDLGHEVVGPAHSVEQAMPLAEGEALDFALLDINLRGRQSTPVAQALIARGIPLVFLSGYDSPQMVEDLGAVRVLPKPVQPRTLGQLLSEVA</sequence>
<dbReference type="SMART" id="SM00448">
    <property type="entry name" value="REC"/>
    <property type="match status" value="1"/>
</dbReference>
<dbReference type="PANTHER" id="PTHR48111">
    <property type="entry name" value="REGULATOR OF RPOS"/>
    <property type="match status" value="1"/>
</dbReference>
<proteinExistence type="predicted"/>
<feature type="domain" description="Response regulatory" evidence="5">
    <location>
        <begin position="2"/>
        <end position="112"/>
    </location>
</feature>
<dbReference type="InterPro" id="IPR011006">
    <property type="entry name" value="CheY-like_superfamily"/>
</dbReference>
<dbReference type="Proteomes" id="UP000293719">
    <property type="component" value="Chromosome"/>
</dbReference>
<evidence type="ECO:0000256" key="4">
    <source>
        <dbReference type="PROSITE-ProRule" id="PRU00169"/>
    </source>
</evidence>
<evidence type="ECO:0000259" key="5">
    <source>
        <dbReference type="PROSITE" id="PS50110"/>
    </source>
</evidence>
<evidence type="ECO:0000256" key="1">
    <source>
        <dbReference type="ARBA" id="ARBA00022553"/>
    </source>
</evidence>
<dbReference type="AlphaFoldDB" id="A0A4P6V439"/>
<keyword evidence="2" id="KW-0902">Two-component regulatory system</keyword>
<dbReference type="PANTHER" id="PTHR48111:SF40">
    <property type="entry name" value="PHOSPHATE REGULON TRANSCRIPTIONAL REGULATORY PROTEIN PHOB"/>
    <property type="match status" value="1"/>
</dbReference>
<dbReference type="GO" id="GO:0032993">
    <property type="term" value="C:protein-DNA complex"/>
    <property type="evidence" value="ECO:0007669"/>
    <property type="project" value="TreeGrafter"/>
</dbReference>
<feature type="modified residue" description="4-aspartylphosphate" evidence="4">
    <location>
        <position position="52"/>
    </location>
</feature>
<dbReference type="KEGG" id="rpod:E0E05_12870"/>
<evidence type="ECO:0000256" key="2">
    <source>
        <dbReference type="ARBA" id="ARBA00023012"/>
    </source>
</evidence>
<dbReference type="GO" id="GO:0005829">
    <property type="term" value="C:cytosol"/>
    <property type="evidence" value="ECO:0007669"/>
    <property type="project" value="TreeGrafter"/>
</dbReference>
<dbReference type="Pfam" id="PF00072">
    <property type="entry name" value="Response_reg"/>
    <property type="match status" value="1"/>
</dbReference>
<dbReference type="InterPro" id="IPR001789">
    <property type="entry name" value="Sig_transdc_resp-reg_receiver"/>
</dbReference>
<dbReference type="GO" id="GO:0006355">
    <property type="term" value="P:regulation of DNA-templated transcription"/>
    <property type="evidence" value="ECO:0007669"/>
    <property type="project" value="TreeGrafter"/>
</dbReference>
<keyword evidence="3" id="KW-0238">DNA-binding</keyword>
<dbReference type="Gene3D" id="3.40.50.2300">
    <property type="match status" value="1"/>
</dbReference>
<organism evidence="6 7">
    <name type="scientific">Roseitalea porphyridii</name>
    <dbReference type="NCBI Taxonomy" id="1852022"/>
    <lineage>
        <taxon>Bacteria</taxon>
        <taxon>Pseudomonadati</taxon>
        <taxon>Pseudomonadota</taxon>
        <taxon>Alphaproteobacteria</taxon>
        <taxon>Hyphomicrobiales</taxon>
        <taxon>Ahrensiaceae</taxon>
        <taxon>Roseitalea</taxon>
    </lineage>
</organism>
<keyword evidence="7" id="KW-1185">Reference proteome</keyword>
<dbReference type="InterPro" id="IPR039420">
    <property type="entry name" value="WalR-like"/>
</dbReference>
<keyword evidence="1 4" id="KW-0597">Phosphoprotein</keyword>
<dbReference type="GO" id="GO:0000976">
    <property type="term" value="F:transcription cis-regulatory region binding"/>
    <property type="evidence" value="ECO:0007669"/>
    <property type="project" value="TreeGrafter"/>
</dbReference>
<name>A0A4P6V439_9HYPH</name>
<dbReference type="GO" id="GO:0000156">
    <property type="term" value="F:phosphorelay response regulator activity"/>
    <property type="evidence" value="ECO:0007669"/>
    <property type="project" value="TreeGrafter"/>
</dbReference>
<evidence type="ECO:0000313" key="7">
    <source>
        <dbReference type="Proteomes" id="UP000293719"/>
    </source>
</evidence>